<keyword evidence="2" id="KW-0808">Transferase</keyword>
<dbReference type="EMBL" id="JAZHXI010000016">
    <property type="protein sequence ID" value="KAL2062745.1"/>
    <property type="molecule type" value="Genomic_DNA"/>
</dbReference>
<evidence type="ECO:0000313" key="7">
    <source>
        <dbReference type="EMBL" id="KAL2062745.1"/>
    </source>
</evidence>
<keyword evidence="8" id="KW-1185">Reference proteome</keyword>
<keyword evidence="3" id="KW-0539">Nucleus</keyword>
<evidence type="ECO:0000256" key="3">
    <source>
        <dbReference type="ARBA" id="ARBA00023242"/>
    </source>
</evidence>
<dbReference type="PANTHER" id="PTHR48207:SF3">
    <property type="entry name" value="SUCCINATE--HYDROXYMETHYLGLUTARATE COA-TRANSFERASE"/>
    <property type="match status" value="1"/>
</dbReference>
<dbReference type="InterPro" id="IPR003673">
    <property type="entry name" value="CoA-Trfase_fam_III"/>
</dbReference>
<dbReference type="InterPro" id="IPR050483">
    <property type="entry name" value="CoA-transferase_III_domain"/>
</dbReference>
<dbReference type="Proteomes" id="UP001595075">
    <property type="component" value="Unassembled WGS sequence"/>
</dbReference>
<evidence type="ECO:0000256" key="1">
    <source>
        <dbReference type="ARBA" id="ARBA00008383"/>
    </source>
</evidence>
<dbReference type="Gene3D" id="3.40.50.1820">
    <property type="entry name" value="alpha/beta hydrolase"/>
    <property type="match status" value="1"/>
</dbReference>
<gene>
    <name evidence="7" type="ORF">VTL71DRAFT_5817</name>
</gene>
<organism evidence="7 8">
    <name type="scientific">Oculimacula yallundae</name>
    <dbReference type="NCBI Taxonomy" id="86028"/>
    <lineage>
        <taxon>Eukaryota</taxon>
        <taxon>Fungi</taxon>
        <taxon>Dikarya</taxon>
        <taxon>Ascomycota</taxon>
        <taxon>Pezizomycotina</taxon>
        <taxon>Leotiomycetes</taxon>
        <taxon>Helotiales</taxon>
        <taxon>Ploettnerulaceae</taxon>
        <taxon>Oculimacula</taxon>
    </lineage>
</organism>
<accession>A0ABR4BYJ8</accession>
<sequence>MESSVDVVIDHDILGRIRGVVPEDKDKDDVVQYHGIKYAAIPGRWKDPVLLSGPLSSSEFDATRPGPYCPQGTGGFEFDISLVGNVQLVNSTPTAQSELDCLNLVITVPLRDGKSKLPVLVWVHGGGFSVGSCSWPQYDLGNIVSLSAKIGKPVIGVSFNYRLGIFGFLASDEMGLHGNFGLKDQACAFKWIKQNIRGFGGDPESITAFGESAGAISLSTLLIANENLFTRCILMSGESTLRRFRKQSWQNAFYLQTIGLLGLDSLSVENRKQKMVTMKAEDIVAKLPTFQHWSPTVDGQYLTQEVDLGMLSDPANPVGKPTWCTEVLIGDSADDGTILKQRILDDPRATERLFHATDLLLSPTEKESLLQAYGLTNQSLSGLLPLASELRFYLPVLKLVEGLQNHRTIKSYRYHFHQLNPIDGQYKNYASHELDVAYLLQNFREHLPQESIRLGEQMAGIWIDFAYGNGIGGQQRKDELLVIGPNDKITYLKELDADVIKCEHPTRGDDTRSWGPPYAPYTDDRGGPGESAYYLSVNRNKRSLGVSFKTQEGADIIRKLAMNADVVVENYLPGSLRKYGLDYDTLSAQNPKLIYASITGYGQTGPYSDRAGYDVMVEAEMGLMHITGERDGPPVKVGCAVTDLTTGLYTSHSILAALYGRAKNGIGQHIDVALSDCQVATLSNMAQSVLISGKRDSGRWGTSHPSVVPYRSFRTADGDILFGGGNDRLFAILANGLGHPEWADDKRFIDNNSRVANRDVLEPCIEKLTMEKTTQEWMEIFNGSGLPYAKVNDLMDTVTHKHVLARNMITEVDHPSCGPMKLIDTPVKYSHSAPGIRTPPPTLGIAGTAAAVTLCEHGHNVTLLETAPEMLEVGAGIQVAPNMLLLLDRWGVGDRVRQSSIALQETHILRWKDGELLTAVPPNNAYGEQFVVHRADLHNALLDKALEMPNFRLKLSSTVISVDVSVASATLSSGEIVNGDVLLAADGIKSLVRGHVIAGEPSIAVPTGDAVFRVMLHRDQMVNDEDLRPFIEEPKVTRWVGPGGHVVAYPVRNHQLYNIALAHPDRGGLDESWTKVGSKKSLLDEYRGWDPRLVKLLRLVPDIEILEWKLCSHPPLRTWISGRCALLGDACHPMLPYVAQGAAQAVEDAAALGVILSAISNKKQIPLALKVYEQARKSRAETIQQLGGKNGKMLHLPDGPEQEERDNKFKRVSTLGDNPDRWGDMATQKMIWGWDSENDVLTRHQRAHTQPAVLTKTCVAEQGEVRPNPRNHAAEASVAISQSERSPSDHITQERPIGSLVPGPLQQQQQQRQDPEPPFLMTSPNQSQIWTNTQMDTSDDLLMSENHVSCLLSDAEWNLESFTQNESAQDTSGNSNAFFQPDEDFFAATFRDDISHSVVSITSVTDDRVPQHNQLLENLEGTTPSSFNMLDNAQSWFAQFDRSTAQSQFATSRNGELLTSPHLISLPNVDHSQSSRSKPVEESVPIERFANVQKCWRQKSSHGSRMLYRLWQDLCLEREGNVFSDPRSLKSPGKMPHHDNSRRGLDQNSRHRLQRVFGSADLSHVQEDNTLETAENRCMFAQFPPADILDIGLDLYFQHFHPMMPFIHVPTFDTQAADTSVLFLMCLIGLTIIRTQGAVKFAEEGFAVGSSNLPLLSPSFKI</sequence>
<dbReference type="Gene3D" id="3.30.1540.10">
    <property type="entry name" value="formyl-coa transferase, domain 3"/>
    <property type="match status" value="1"/>
</dbReference>
<dbReference type="Gene3D" id="3.50.50.60">
    <property type="entry name" value="FAD/NAD(P)-binding domain"/>
    <property type="match status" value="1"/>
</dbReference>
<dbReference type="Pfam" id="PF04082">
    <property type="entry name" value="Fungal_trans"/>
    <property type="match status" value="1"/>
</dbReference>
<dbReference type="SUPFAM" id="SSF53474">
    <property type="entry name" value="alpha/beta-Hydrolases"/>
    <property type="match status" value="1"/>
</dbReference>
<dbReference type="InterPro" id="IPR002018">
    <property type="entry name" value="CarbesteraseB"/>
</dbReference>
<dbReference type="Pfam" id="PF02515">
    <property type="entry name" value="CoA_transf_3"/>
    <property type="match status" value="1"/>
</dbReference>
<dbReference type="SUPFAM" id="SSF89796">
    <property type="entry name" value="CoA-transferase family III (CaiB/BaiF)"/>
    <property type="match status" value="1"/>
</dbReference>
<comment type="caution">
    <text evidence="7">The sequence shown here is derived from an EMBL/GenBank/DDBJ whole genome shotgun (WGS) entry which is preliminary data.</text>
</comment>
<evidence type="ECO:0000259" key="6">
    <source>
        <dbReference type="Pfam" id="PF04082"/>
    </source>
</evidence>
<dbReference type="InterPro" id="IPR036188">
    <property type="entry name" value="FAD/NAD-bd_sf"/>
</dbReference>
<evidence type="ECO:0000256" key="4">
    <source>
        <dbReference type="SAM" id="MobiDB-lite"/>
    </source>
</evidence>
<dbReference type="CDD" id="cd12148">
    <property type="entry name" value="fungal_TF_MHR"/>
    <property type="match status" value="1"/>
</dbReference>
<name>A0ABR4BYJ8_9HELO</name>
<dbReference type="Pfam" id="PF00135">
    <property type="entry name" value="COesterase"/>
    <property type="match status" value="1"/>
</dbReference>
<dbReference type="SUPFAM" id="SSF51905">
    <property type="entry name" value="FAD/NAD(P)-binding domain"/>
    <property type="match status" value="1"/>
</dbReference>
<dbReference type="PANTHER" id="PTHR48207">
    <property type="entry name" value="SUCCINATE--HYDROXYMETHYLGLUTARATE COA-TRANSFERASE"/>
    <property type="match status" value="1"/>
</dbReference>
<dbReference type="InterPro" id="IPR023606">
    <property type="entry name" value="CoA-Trfase_III_dom_1_sf"/>
</dbReference>
<feature type="region of interest" description="Disordered" evidence="4">
    <location>
        <begin position="1264"/>
        <end position="1325"/>
    </location>
</feature>
<proteinExistence type="inferred from homology"/>
<dbReference type="InterPro" id="IPR044855">
    <property type="entry name" value="CoA-Trfase_III_dom3_sf"/>
</dbReference>
<feature type="compositionally biased region" description="Basic and acidic residues" evidence="4">
    <location>
        <begin position="1536"/>
        <end position="1547"/>
    </location>
</feature>
<reference evidence="7 8" key="1">
    <citation type="journal article" date="2024" name="Commun. Biol.">
        <title>Comparative genomic analysis of thermophilic fungi reveals convergent evolutionary adaptations and gene losses.</title>
        <authorList>
            <person name="Steindorff A.S."/>
            <person name="Aguilar-Pontes M.V."/>
            <person name="Robinson A.J."/>
            <person name="Andreopoulos B."/>
            <person name="LaButti K."/>
            <person name="Kuo A."/>
            <person name="Mondo S."/>
            <person name="Riley R."/>
            <person name="Otillar R."/>
            <person name="Haridas S."/>
            <person name="Lipzen A."/>
            <person name="Grimwood J."/>
            <person name="Schmutz J."/>
            <person name="Clum A."/>
            <person name="Reid I.D."/>
            <person name="Moisan M.C."/>
            <person name="Butler G."/>
            <person name="Nguyen T.T.M."/>
            <person name="Dewar K."/>
            <person name="Conant G."/>
            <person name="Drula E."/>
            <person name="Henrissat B."/>
            <person name="Hansel C."/>
            <person name="Singer S."/>
            <person name="Hutchinson M.I."/>
            <person name="de Vries R.P."/>
            <person name="Natvig D.O."/>
            <person name="Powell A.J."/>
            <person name="Tsang A."/>
            <person name="Grigoriev I.V."/>
        </authorList>
    </citation>
    <scope>NUCLEOTIDE SEQUENCE [LARGE SCALE GENOMIC DNA]</scope>
    <source>
        <strain evidence="7 8">CBS 494.80</strain>
    </source>
</reference>
<feature type="region of interest" description="Disordered" evidence="4">
    <location>
        <begin position="1525"/>
        <end position="1547"/>
    </location>
</feature>
<dbReference type="InterPro" id="IPR007219">
    <property type="entry name" value="XnlR_reg_dom"/>
</dbReference>
<comment type="similarity">
    <text evidence="1">Belongs to the CoA-transferase III family.</text>
</comment>
<feature type="domain" description="Carboxylesterase type B" evidence="5">
    <location>
        <begin position="14"/>
        <end position="467"/>
    </location>
</feature>
<dbReference type="Gene3D" id="3.40.50.10540">
    <property type="entry name" value="Crotonobetainyl-coa:carnitine coa-transferase, domain 1"/>
    <property type="match status" value="1"/>
</dbReference>
<feature type="region of interest" description="Disordered" evidence="4">
    <location>
        <begin position="1189"/>
        <end position="1222"/>
    </location>
</feature>
<dbReference type="InterPro" id="IPR029058">
    <property type="entry name" value="AB_hydrolase_fold"/>
</dbReference>
<evidence type="ECO:0000256" key="2">
    <source>
        <dbReference type="ARBA" id="ARBA00022679"/>
    </source>
</evidence>
<dbReference type="PRINTS" id="PR00420">
    <property type="entry name" value="RNGMNOXGNASE"/>
</dbReference>
<feature type="domain" description="Xylanolytic transcriptional activator regulatory" evidence="6">
    <location>
        <begin position="1593"/>
        <end position="1638"/>
    </location>
</feature>
<protein>
    <submittedName>
        <fullName evidence="7">Uncharacterized protein</fullName>
    </submittedName>
</protein>
<evidence type="ECO:0000313" key="8">
    <source>
        <dbReference type="Proteomes" id="UP001595075"/>
    </source>
</evidence>
<dbReference type="SUPFAM" id="SSF54373">
    <property type="entry name" value="FAD-linked reductases, C-terminal domain"/>
    <property type="match status" value="1"/>
</dbReference>
<evidence type="ECO:0000259" key="5">
    <source>
        <dbReference type="Pfam" id="PF00135"/>
    </source>
</evidence>